<dbReference type="GeneID" id="7197070"/>
<keyword evidence="3" id="KW-0551">Lipid droplet</keyword>
<evidence type="ECO:0000313" key="6">
    <source>
        <dbReference type="Proteomes" id="UP000000759"/>
    </source>
</evidence>
<dbReference type="InterPro" id="IPR019363">
    <property type="entry name" value="LDAH"/>
</dbReference>
<dbReference type="OrthoDB" id="448051at2759"/>
<comment type="similarity">
    <text evidence="2">Belongs to the AB hydrolase superfamily. LDAH family.</text>
</comment>
<evidence type="ECO:0000256" key="3">
    <source>
        <dbReference type="ARBA" id="ARBA00022677"/>
    </source>
</evidence>
<keyword evidence="4" id="KW-0378">Hydrolase</keyword>
<dbReference type="PANTHER" id="PTHR13390:SF0">
    <property type="entry name" value="LIPID DROPLET-ASSOCIATED HYDROLASE"/>
    <property type="match status" value="1"/>
</dbReference>
<evidence type="ECO:0000256" key="2">
    <source>
        <dbReference type="ARBA" id="ARBA00008300"/>
    </source>
</evidence>
<gene>
    <name evidence="5" type="ORF">PHATRDRAFT_43295</name>
</gene>
<dbReference type="InParanoid" id="B7FRS5"/>
<evidence type="ECO:0000256" key="4">
    <source>
        <dbReference type="ARBA" id="ARBA00022801"/>
    </source>
</evidence>
<reference evidence="5 6" key="1">
    <citation type="journal article" date="2008" name="Nature">
        <title>The Phaeodactylum genome reveals the evolutionary history of diatom genomes.</title>
        <authorList>
            <person name="Bowler C."/>
            <person name="Allen A.E."/>
            <person name="Badger J.H."/>
            <person name="Grimwood J."/>
            <person name="Jabbari K."/>
            <person name="Kuo A."/>
            <person name="Maheswari U."/>
            <person name="Martens C."/>
            <person name="Maumus F."/>
            <person name="Otillar R.P."/>
            <person name="Rayko E."/>
            <person name="Salamov A."/>
            <person name="Vandepoele K."/>
            <person name="Beszteri B."/>
            <person name="Gruber A."/>
            <person name="Heijde M."/>
            <person name="Katinka M."/>
            <person name="Mock T."/>
            <person name="Valentin K."/>
            <person name="Verret F."/>
            <person name="Berges J.A."/>
            <person name="Brownlee C."/>
            <person name="Cadoret J.P."/>
            <person name="Chiovitti A."/>
            <person name="Choi C.J."/>
            <person name="Coesel S."/>
            <person name="De Martino A."/>
            <person name="Detter J.C."/>
            <person name="Durkin C."/>
            <person name="Falciatore A."/>
            <person name="Fournet J."/>
            <person name="Haruta M."/>
            <person name="Huysman M.J."/>
            <person name="Jenkins B.D."/>
            <person name="Jiroutova K."/>
            <person name="Jorgensen R.E."/>
            <person name="Joubert Y."/>
            <person name="Kaplan A."/>
            <person name="Kroger N."/>
            <person name="Kroth P.G."/>
            <person name="La Roche J."/>
            <person name="Lindquist E."/>
            <person name="Lommer M."/>
            <person name="Martin-Jezequel V."/>
            <person name="Lopez P.J."/>
            <person name="Lucas S."/>
            <person name="Mangogna M."/>
            <person name="McGinnis K."/>
            <person name="Medlin L.K."/>
            <person name="Montsant A."/>
            <person name="Oudot-Le Secq M.P."/>
            <person name="Napoli C."/>
            <person name="Obornik M."/>
            <person name="Parker M.S."/>
            <person name="Petit J.L."/>
            <person name="Porcel B.M."/>
            <person name="Poulsen N."/>
            <person name="Robison M."/>
            <person name="Rychlewski L."/>
            <person name="Rynearson T.A."/>
            <person name="Schmutz J."/>
            <person name="Shapiro H."/>
            <person name="Siaut M."/>
            <person name="Stanley M."/>
            <person name="Sussman M.R."/>
            <person name="Taylor A.R."/>
            <person name="Vardi A."/>
            <person name="von Dassow P."/>
            <person name="Vyverman W."/>
            <person name="Willis A."/>
            <person name="Wyrwicz L.S."/>
            <person name="Rokhsar D.S."/>
            <person name="Weissenbach J."/>
            <person name="Armbrust E.V."/>
            <person name="Green B.R."/>
            <person name="Van de Peer Y."/>
            <person name="Grigoriev I.V."/>
        </authorList>
    </citation>
    <scope>NUCLEOTIDE SEQUENCE [LARGE SCALE GENOMIC DNA]</scope>
    <source>
        <strain evidence="5 6">CCAP 1055/1</strain>
    </source>
</reference>
<dbReference type="eggNOG" id="KOG3975">
    <property type="taxonomic scope" value="Eukaryota"/>
</dbReference>
<dbReference type="Proteomes" id="UP000000759">
    <property type="component" value="Chromosome 2"/>
</dbReference>
<dbReference type="EMBL" id="CM000606">
    <property type="protein sequence ID" value="EEC50667.1"/>
    <property type="molecule type" value="Genomic_DNA"/>
</dbReference>
<dbReference type="ESTHER" id="phatr-b7frs5">
    <property type="family name" value="LIDHydrolase"/>
</dbReference>
<dbReference type="KEGG" id="pti:PHATRDRAFT_43295"/>
<dbReference type="SUPFAM" id="SSF53474">
    <property type="entry name" value="alpha/beta-Hydrolases"/>
    <property type="match status" value="1"/>
</dbReference>
<dbReference type="InterPro" id="IPR029058">
    <property type="entry name" value="AB_hydrolase_fold"/>
</dbReference>
<accession>B7FRS5</accession>
<name>B7FRS5_PHATC</name>
<protein>
    <submittedName>
        <fullName evidence="5">Uncharacterized protein</fullName>
    </submittedName>
</protein>
<organism evidence="5 6">
    <name type="scientific">Phaeodactylum tricornutum (strain CCAP 1055/1)</name>
    <dbReference type="NCBI Taxonomy" id="556484"/>
    <lineage>
        <taxon>Eukaryota</taxon>
        <taxon>Sar</taxon>
        <taxon>Stramenopiles</taxon>
        <taxon>Ochrophyta</taxon>
        <taxon>Bacillariophyta</taxon>
        <taxon>Bacillariophyceae</taxon>
        <taxon>Bacillariophycidae</taxon>
        <taxon>Naviculales</taxon>
        <taxon>Phaeodactylaceae</taxon>
        <taxon>Phaeodactylum</taxon>
    </lineage>
</organism>
<evidence type="ECO:0000256" key="1">
    <source>
        <dbReference type="ARBA" id="ARBA00004502"/>
    </source>
</evidence>
<dbReference type="Pfam" id="PF10230">
    <property type="entry name" value="LIDHydrolase"/>
    <property type="match status" value="2"/>
</dbReference>
<dbReference type="HOGENOM" id="CLU_604791_0_0_1"/>
<dbReference type="PANTHER" id="PTHR13390">
    <property type="entry name" value="LIPASE"/>
    <property type="match status" value="1"/>
</dbReference>
<comment type="subcellular location">
    <subcellularLocation>
        <location evidence="1">Lipid droplet</location>
    </subcellularLocation>
</comment>
<sequence>MTPRIMGTQENLTSCVAVYSVQFDLKVGPTTPSRDFPVSFNHDKAGRGYCKCDEWLTVDSDRTMSDNPRDARDRQRSSDDGIVVFVEQRIRTVLGWPSDVFSMDCVANNGDSEIPHTLIIFIPGNPGLVEWYLPVFKALLERLGSGYAVRGVANVGHSRSPELVDVEAQGNKANLSIPWTVKGQALHKMAFVDLVTRDSIKQREQHAIKLTGTGTKAAFGGGKSAILPPHLIFVSHSIGCHFTQRLCVWRPDLLSRTCMFLFLMPFIRMDAPAAQQTILNLAASHPGLIIRWHEAIMRVLKSMPRSVVDRLMRGTIREQAGRDVAVDLVRQPKFARNFFQLGLEEVRILPQTYDVSGLQILGEQCPVYILNAGNDHWSPESHMVDLLELRDQKRIPSTVSVQYEPSLRHDFVSHVDQIPVVVEFCVDRIGTQGHQVGTMATRFTSAAGARSRL</sequence>
<keyword evidence="6" id="KW-1185">Reference proteome</keyword>
<dbReference type="Gene3D" id="3.40.50.1820">
    <property type="entry name" value="alpha/beta hydrolase"/>
    <property type="match status" value="1"/>
</dbReference>
<dbReference type="GO" id="GO:0016298">
    <property type="term" value="F:lipase activity"/>
    <property type="evidence" value="ECO:0007669"/>
    <property type="project" value="InterPro"/>
</dbReference>
<evidence type="ECO:0000313" key="5">
    <source>
        <dbReference type="EMBL" id="EEC50667.1"/>
    </source>
</evidence>
<reference evidence="6" key="2">
    <citation type="submission" date="2008-08" db="EMBL/GenBank/DDBJ databases">
        <authorList>
            <consortium name="Diatom Consortium"/>
            <person name="Grigoriev I."/>
            <person name="Grimwood J."/>
            <person name="Kuo A."/>
            <person name="Otillar R.P."/>
            <person name="Salamov A."/>
            <person name="Detter J.C."/>
            <person name="Lindquist E."/>
            <person name="Shapiro H."/>
            <person name="Lucas S."/>
            <person name="Glavina del Rio T."/>
            <person name="Pitluck S."/>
            <person name="Rokhsar D."/>
            <person name="Bowler C."/>
        </authorList>
    </citation>
    <scope>GENOME REANNOTATION</scope>
    <source>
        <strain evidence="6">CCAP 1055/1</strain>
    </source>
</reference>
<proteinExistence type="inferred from homology"/>
<dbReference type="GO" id="GO:0005811">
    <property type="term" value="C:lipid droplet"/>
    <property type="evidence" value="ECO:0007669"/>
    <property type="project" value="UniProtKB-SubCell"/>
</dbReference>
<dbReference type="AlphaFoldDB" id="B7FRS5"/>
<dbReference type="RefSeq" id="XP_002177853.1">
    <property type="nucleotide sequence ID" value="XM_002177817.1"/>
</dbReference>
<dbReference type="PaxDb" id="2850-Phatr43295"/>
<dbReference type="OMA" id="IRWHEAI"/>
<dbReference type="GO" id="GO:0019915">
    <property type="term" value="P:lipid storage"/>
    <property type="evidence" value="ECO:0007669"/>
    <property type="project" value="InterPro"/>
</dbReference>